<organism evidence="3">
    <name type="scientific">freshwater metagenome</name>
    <dbReference type="NCBI Taxonomy" id="449393"/>
    <lineage>
        <taxon>unclassified sequences</taxon>
        <taxon>metagenomes</taxon>
        <taxon>ecological metagenomes</taxon>
    </lineage>
</organism>
<evidence type="ECO:0000313" key="2">
    <source>
        <dbReference type="EMBL" id="CAB4755003.1"/>
    </source>
</evidence>
<reference evidence="3" key="1">
    <citation type="submission" date="2020-05" db="EMBL/GenBank/DDBJ databases">
        <authorList>
            <person name="Chiriac C."/>
            <person name="Salcher M."/>
            <person name="Ghai R."/>
            <person name="Kavagutti S V."/>
        </authorList>
    </citation>
    <scope>NUCLEOTIDE SEQUENCE</scope>
</reference>
<proteinExistence type="predicted"/>
<evidence type="ECO:0000313" key="3">
    <source>
        <dbReference type="EMBL" id="CAB4858080.1"/>
    </source>
</evidence>
<dbReference type="EMBL" id="CAEZXX010000103">
    <property type="protein sequence ID" value="CAB4716649.1"/>
    <property type="molecule type" value="Genomic_DNA"/>
</dbReference>
<protein>
    <submittedName>
        <fullName evidence="3">Unannotated protein</fullName>
    </submittedName>
</protein>
<evidence type="ECO:0000313" key="1">
    <source>
        <dbReference type="EMBL" id="CAB4716649.1"/>
    </source>
</evidence>
<evidence type="ECO:0000313" key="4">
    <source>
        <dbReference type="EMBL" id="CAB5067217.1"/>
    </source>
</evidence>
<gene>
    <name evidence="1" type="ORF">UFOPK2602_01460</name>
    <name evidence="2" type="ORF">UFOPK2806_01254</name>
    <name evidence="3" type="ORF">UFOPK3417_00067</name>
    <name evidence="4" type="ORF">UFOPK4306_02016</name>
</gene>
<dbReference type="AlphaFoldDB" id="A0A6J7CJS0"/>
<name>A0A6J7CJS0_9ZZZZ</name>
<sequence length="154" mass="15886">MGKKLVLVGSLAAAATLLFGCSSSSLTTAESSSRFCLAATGYNSASGALDNLPAKPTPDQLRTALEESLGELKSLTKVAPPAIKPDLQNVVKSLKALLSIAARYGYDFAKIDPKDPEFLTFVADTTTKRSGDAVSAYLLSTCGVGNNIGTTVPA</sequence>
<dbReference type="EMBL" id="CAEZYY010000014">
    <property type="protein sequence ID" value="CAB4755003.1"/>
    <property type="molecule type" value="Genomic_DNA"/>
</dbReference>
<dbReference type="EMBL" id="CAFBQP010000094">
    <property type="protein sequence ID" value="CAB5067217.1"/>
    <property type="molecule type" value="Genomic_DNA"/>
</dbReference>
<dbReference type="PROSITE" id="PS51257">
    <property type="entry name" value="PROKAR_LIPOPROTEIN"/>
    <property type="match status" value="1"/>
</dbReference>
<accession>A0A6J7CJS0</accession>
<dbReference type="EMBL" id="CAFBLR010000002">
    <property type="protein sequence ID" value="CAB4858080.1"/>
    <property type="molecule type" value="Genomic_DNA"/>
</dbReference>